<dbReference type="InterPro" id="IPR021352">
    <property type="entry name" value="DUF2971"/>
</dbReference>
<proteinExistence type="predicted"/>
<evidence type="ECO:0000313" key="1">
    <source>
        <dbReference type="EMBL" id="QPG07431.1"/>
    </source>
</evidence>
<sequence length="56" mass="6512">MWAHYADNHKGLCLGYSIPESVANKIRPISYTSESREIKISQIHRMLAGIKRQRQK</sequence>
<gene>
    <name evidence="1" type="ORF">IUJ34_19815</name>
</gene>
<dbReference type="EMBL" id="CP064820">
    <property type="protein sequence ID" value="QPG07431.1"/>
    <property type="molecule type" value="Genomic_DNA"/>
</dbReference>
<accession>A0A7S9HEJ7</accession>
<organism evidence="1 2">
    <name type="scientific">Klebsiella pneumoniae subsp. pneumoniae</name>
    <dbReference type="NCBI Taxonomy" id="72407"/>
    <lineage>
        <taxon>Bacteria</taxon>
        <taxon>Pseudomonadati</taxon>
        <taxon>Pseudomonadota</taxon>
        <taxon>Gammaproteobacteria</taxon>
        <taxon>Enterobacterales</taxon>
        <taxon>Enterobacteriaceae</taxon>
        <taxon>Klebsiella/Raoultella group</taxon>
        <taxon>Klebsiella</taxon>
        <taxon>Klebsiella pneumoniae complex</taxon>
    </lineage>
</organism>
<reference evidence="1 2" key="1">
    <citation type="submission" date="2020-11" db="EMBL/GenBank/DDBJ databases">
        <title>Whole Genome sequence of MDR strain of Klebsiella pneumoniae K219 isolated from sputum.</title>
        <authorList>
            <person name="Aditi B.P."/>
            <person name="Mahalakshmi K."/>
            <person name="Naveen Kumar V."/>
        </authorList>
    </citation>
    <scope>NUCLEOTIDE SEQUENCE [LARGE SCALE GENOMIC DNA]</scope>
    <source>
        <strain evidence="1 2">K219</strain>
    </source>
</reference>
<dbReference type="Pfam" id="PF11185">
    <property type="entry name" value="DUF2971"/>
    <property type="match status" value="1"/>
</dbReference>
<name>A0A7S9HEJ7_KLEPN</name>
<protein>
    <submittedName>
        <fullName evidence="1">DUF2971 domain-containing protein</fullName>
    </submittedName>
</protein>
<dbReference type="Proteomes" id="UP000594592">
    <property type="component" value="Chromosome"/>
</dbReference>
<evidence type="ECO:0000313" key="2">
    <source>
        <dbReference type="Proteomes" id="UP000594592"/>
    </source>
</evidence>
<dbReference type="AlphaFoldDB" id="A0A7S9HEJ7"/>